<keyword evidence="9 12" id="KW-0472">Membrane</keyword>
<comment type="caution">
    <text evidence="13">The sequence shown here is derived from an EMBL/GenBank/DDBJ whole genome shotgun (WGS) entry which is preliminary data.</text>
</comment>
<evidence type="ECO:0000256" key="11">
    <source>
        <dbReference type="ARBA" id="ARBA00023264"/>
    </source>
</evidence>
<dbReference type="InterPro" id="IPR007318">
    <property type="entry name" value="Phopholipid_MeTrfase"/>
</dbReference>
<dbReference type="EC" id="2.1.1.17" evidence="12"/>
<protein>
    <recommendedName>
        <fullName evidence="12">Phosphatidylethanolamine N-methyltransferase</fullName>
        <shortName evidence="12">PEAMT</shortName>
        <ecNumber evidence="12">2.1.1.17</ecNumber>
    </recommendedName>
</protein>
<dbReference type="GO" id="GO:0032259">
    <property type="term" value="P:methylation"/>
    <property type="evidence" value="ECO:0007669"/>
    <property type="project" value="UniProtKB-KW"/>
</dbReference>
<dbReference type="STRING" id="133381.A0A2T9ZK22"/>
<keyword evidence="10 12" id="KW-0594">Phospholipid biosynthesis</keyword>
<feature type="transmembrane region" description="Helical" evidence="12">
    <location>
        <begin position="283"/>
        <end position="301"/>
    </location>
</feature>
<evidence type="ECO:0000256" key="5">
    <source>
        <dbReference type="ARBA" id="ARBA00022691"/>
    </source>
</evidence>
<keyword evidence="5 12" id="KW-0949">S-adenosyl-L-methionine</keyword>
<evidence type="ECO:0000256" key="7">
    <source>
        <dbReference type="ARBA" id="ARBA00022989"/>
    </source>
</evidence>
<organism evidence="13 14">
    <name type="scientific">Smittium megazygosporum</name>
    <dbReference type="NCBI Taxonomy" id="133381"/>
    <lineage>
        <taxon>Eukaryota</taxon>
        <taxon>Fungi</taxon>
        <taxon>Fungi incertae sedis</taxon>
        <taxon>Zoopagomycota</taxon>
        <taxon>Kickxellomycotina</taxon>
        <taxon>Harpellomycetes</taxon>
        <taxon>Harpellales</taxon>
        <taxon>Legeriomycetaceae</taxon>
        <taxon>Smittium</taxon>
    </lineage>
</organism>
<dbReference type="PANTHER" id="PTHR32138:SF0">
    <property type="entry name" value="PHOSPHATIDYLETHANOLAMINE N-METHYLTRANSFERASE"/>
    <property type="match status" value="1"/>
</dbReference>
<evidence type="ECO:0000256" key="3">
    <source>
        <dbReference type="ARBA" id="ARBA00022603"/>
    </source>
</evidence>
<feature type="transmembrane region" description="Helical" evidence="12">
    <location>
        <begin position="449"/>
        <end position="476"/>
    </location>
</feature>
<dbReference type="GO" id="GO:0006656">
    <property type="term" value="P:phosphatidylcholine biosynthetic process"/>
    <property type="evidence" value="ECO:0007669"/>
    <property type="project" value="UniProtKB-UniRule"/>
</dbReference>
<dbReference type="EMBL" id="MBFS01000060">
    <property type="protein sequence ID" value="PVV04938.1"/>
    <property type="molecule type" value="Genomic_DNA"/>
</dbReference>
<keyword evidence="2 12" id="KW-0444">Lipid biosynthesis</keyword>
<comment type="function">
    <text evidence="12">Catalyzes the first step of the methylation pathway of phosphatidylcholine biosynthesis, the SAM-dependent methylation of phosphatidylethanolamine (PE) to phosphatidylmonomethylethanolamine (PMME).</text>
</comment>
<evidence type="ECO:0000256" key="4">
    <source>
        <dbReference type="ARBA" id="ARBA00022679"/>
    </source>
</evidence>
<comment type="catalytic activity">
    <reaction evidence="12">
        <text>a 1,2-diacyl-sn-glycero-3-phosphoethanolamine + S-adenosyl-L-methionine = a 1,2-diacyl-sn-glycero-3-phospho-N-methylethanolamine + S-adenosyl-L-homocysteine + H(+)</text>
        <dbReference type="Rhea" id="RHEA:11164"/>
        <dbReference type="ChEBI" id="CHEBI:15378"/>
        <dbReference type="ChEBI" id="CHEBI:57856"/>
        <dbReference type="ChEBI" id="CHEBI:59789"/>
        <dbReference type="ChEBI" id="CHEBI:64573"/>
        <dbReference type="ChEBI" id="CHEBI:64612"/>
        <dbReference type="EC" id="2.1.1.17"/>
    </reaction>
</comment>
<evidence type="ECO:0000256" key="8">
    <source>
        <dbReference type="ARBA" id="ARBA00023098"/>
    </source>
</evidence>
<evidence type="ECO:0000256" key="12">
    <source>
        <dbReference type="RuleBase" id="RU361122"/>
    </source>
</evidence>
<dbReference type="OrthoDB" id="4583at2759"/>
<evidence type="ECO:0000256" key="2">
    <source>
        <dbReference type="ARBA" id="ARBA00022516"/>
    </source>
</evidence>
<evidence type="ECO:0000313" key="13">
    <source>
        <dbReference type="EMBL" id="PVV04938.1"/>
    </source>
</evidence>
<evidence type="ECO:0000256" key="10">
    <source>
        <dbReference type="ARBA" id="ARBA00023209"/>
    </source>
</evidence>
<dbReference type="AlphaFoldDB" id="A0A2T9ZK22"/>
<keyword evidence="3 12" id="KW-0489">Methyltransferase</keyword>
<keyword evidence="14" id="KW-1185">Reference proteome</keyword>
<comment type="subcellular location">
    <subcellularLocation>
        <location evidence="1">Endomembrane system</location>
        <topology evidence="1">Multi-pass membrane protein</topology>
    </subcellularLocation>
    <subcellularLocation>
        <location evidence="12">Endoplasmic reticulum membrane</location>
        <topology evidence="12">Multi-pass membrane protein</topology>
    </subcellularLocation>
</comment>
<evidence type="ECO:0000313" key="14">
    <source>
        <dbReference type="Proteomes" id="UP000245609"/>
    </source>
</evidence>
<dbReference type="PANTHER" id="PTHR32138">
    <property type="entry name" value="PHOSPHATIDYLETHANOLAMINE N-METHYLTRANSFERASE"/>
    <property type="match status" value="1"/>
</dbReference>
<feature type="transmembrane region" description="Helical" evidence="12">
    <location>
        <begin position="23"/>
        <end position="43"/>
    </location>
</feature>
<feature type="transmembrane region" description="Helical" evidence="12">
    <location>
        <begin position="382"/>
        <end position="398"/>
    </location>
</feature>
<keyword evidence="8 12" id="KW-0443">Lipid metabolism</keyword>
<dbReference type="UniPathway" id="UPA00753"/>
<feature type="transmembrane region" description="Helical" evidence="12">
    <location>
        <begin position="257"/>
        <end position="277"/>
    </location>
</feature>
<evidence type="ECO:0000256" key="1">
    <source>
        <dbReference type="ARBA" id="ARBA00004127"/>
    </source>
</evidence>
<dbReference type="Pfam" id="PF04191">
    <property type="entry name" value="PEMT"/>
    <property type="match status" value="2"/>
</dbReference>
<dbReference type="GO" id="GO:0005789">
    <property type="term" value="C:endoplasmic reticulum membrane"/>
    <property type="evidence" value="ECO:0007669"/>
    <property type="project" value="UniProtKB-SubCell"/>
</dbReference>
<feature type="transmembrane region" description="Helical" evidence="12">
    <location>
        <begin position="339"/>
        <end position="362"/>
    </location>
</feature>
<keyword evidence="7 12" id="KW-1133">Transmembrane helix</keyword>
<evidence type="ECO:0000256" key="9">
    <source>
        <dbReference type="ARBA" id="ARBA00023136"/>
    </source>
</evidence>
<sequence length="923" mass="105379">MANDYKYDEVPLEFNIWLLFRQLVDLILVCDFLSYFLFALSYLGTGSNDAESWQLAIRYFGGVALVIFNIWVKSDAHRVIKDYAWYWGDFFFKVKQWLVFDGVFEMAPHPMYSIGYAGYYGASLITGSYTVFYASVFAHTLQFLFLSFVENPHIEKTYEVPPIFDEVVRINKERTETSTNDKLYFEKQPDNNDLKFRSDDKLDLNTHKTELKRNSSLPSFAQGAFISNLQNLGNKNLVLRAELVNLAHFTLFRPVDLLLLLLTIYGFIAPLLVGIYIRNLPKAFQTLLTLSIFNCVFWVLIRSIGLGIILKAQSKNQWFTKWFIKRGGTAQEAFDSWKAMYNVSCLMTFCSFILVACFSYFWKDGTVLSLRLYYSESLQFTIFRHSLGLIFIALHIWSSKSIYASLGDFGWFYGDFFIPLNYITDKKLLYTGIYRYLNDPEKVLGQSALYGLALMSGSWSVFALALTLQLLLWGFYSLVEQPHTKKLYGEQVRSDSGVTRTIKKAITENSIAKSLISNIPKKISSKNQNKDTVHSSNPFFVISKSRVESAGNIETSGHKRDKSITDVVSEQLLAPMTPIKEFFKETKDMITMTKKKISDKMIPQELRELGEPIRISWQAPVTHSRKDWVGIYKITSNFFRHVSSVSSEGKYIYIHPNEKLMLDFLKGDCFFTGKADGIKTVSTENDNYEPSNPIEVYYGSGIFSGNALPWEEGVYEMRLHHGLSHAVISTSKPFTIKASCDESEFSIESVSRCFKSVVNRCLSVTVTEKESDQEIILNNDKNESINEEIHENKDFTTTEEMAKEDQLGFQPGENNLQSGNKNDFGTNWKTSIVNPLKTLQDPIGINGMLDETTSSRLAACISSYFNIEYSPDVLKMAAKNEFTVGDVAVHIYESKRALAAFIKEQVDLLITPRESISDQHLSI</sequence>
<dbReference type="Proteomes" id="UP000245609">
    <property type="component" value="Unassembled WGS sequence"/>
</dbReference>
<dbReference type="PIRSF" id="PIRSF000383">
    <property type="entry name" value="PEAMT"/>
    <property type="match status" value="1"/>
</dbReference>
<keyword evidence="12" id="KW-0256">Endoplasmic reticulum</keyword>
<accession>A0A2T9ZK22</accession>
<dbReference type="PROSITE" id="PS51598">
    <property type="entry name" value="SAM_CHO2"/>
    <property type="match status" value="1"/>
</dbReference>
<dbReference type="InterPro" id="IPR016219">
    <property type="entry name" value="Phosphatid-EA_MeTrfase_fun"/>
</dbReference>
<dbReference type="GO" id="GO:0004608">
    <property type="term" value="F:phosphatidylethanolamine N-methyltransferase activity"/>
    <property type="evidence" value="ECO:0007669"/>
    <property type="project" value="UniProtKB-UniRule"/>
</dbReference>
<comment type="similarity">
    <text evidence="12">Belongs to the class VI-like SAM-binding methyltransferase superfamily. CHO2 family.</text>
</comment>
<keyword evidence="11 12" id="KW-1208">Phospholipid metabolism</keyword>
<gene>
    <name evidence="13" type="ORF">BB560_000545</name>
</gene>
<proteinExistence type="inferred from homology"/>
<feature type="transmembrane region" description="Helical" evidence="12">
    <location>
        <begin position="55"/>
        <end position="72"/>
    </location>
</feature>
<name>A0A2T9ZK22_9FUNG</name>
<comment type="caution">
    <text evidence="12">Lacks conserved residue(s) required for the propagation of feature annotation.</text>
</comment>
<comment type="pathway">
    <text evidence="12">Phospholipid metabolism; phosphatidylcholine biosynthesis.</text>
</comment>
<reference evidence="13 14" key="1">
    <citation type="journal article" date="2018" name="MBio">
        <title>Comparative Genomics Reveals the Core Gene Toolbox for the Fungus-Insect Symbiosis.</title>
        <authorList>
            <person name="Wang Y."/>
            <person name="Stata M."/>
            <person name="Wang W."/>
            <person name="Stajich J.E."/>
            <person name="White M.M."/>
            <person name="Moncalvo J.M."/>
        </authorList>
    </citation>
    <scope>NUCLEOTIDE SEQUENCE [LARGE SCALE GENOMIC DNA]</scope>
    <source>
        <strain evidence="13 14">SC-DP-2</strain>
    </source>
</reference>
<keyword evidence="6 12" id="KW-0812">Transmembrane</keyword>
<evidence type="ECO:0000256" key="6">
    <source>
        <dbReference type="ARBA" id="ARBA00022692"/>
    </source>
</evidence>
<keyword evidence="4 12" id="KW-0808">Transferase</keyword>